<gene>
    <name evidence="11" type="primary">flgM</name>
    <name evidence="11" type="ORF">H9642_04035</name>
</gene>
<dbReference type="Proteomes" id="UP000611945">
    <property type="component" value="Unassembled WGS sequence"/>
</dbReference>
<proteinExistence type="inferred from homology"/>
<evidence type="ECO:0000256" key="5">
    <source>
        <dbReference type="ARBA" id="ARBA00023015"/>
    </source>
</evidence>
<feature type="region of interest" description="Disordered" evidence="9">
    <location>
        <begin position="1"/>
        <end position="42"/>
    </location>
</feature>
<keyword evidence="5" id="KW-0805">Transcription regulation</keyword>
<dbReference type="EMBL" id="JACSQG010000001">
    <property type="protein sequence ID" value="MBD7976353.1"/>
    <property type="molecule type" value="Genomic_DNA"/>
</dbReference>
<comment type="caution">
    <text evidence="11">The sequence shown here is derived from an EMBL/GenBank/DDBJ whole genome shotgun (WGS) entry which is preliminary data.</text>
</comment>
<feature type="domain" description="Anti-sigma-28 factor FlgM C-terminal" evidence="10">
    <location>
        <begin position="45"/>
        <end position="95"/>
    </location>
</feature>
<accession>A0ABR8TKQ2</accession>
<evidence type="ECO:0000256" key="4">
    <source>
        <dbReference type="ARBA" id="ARBA00022795"/>
    </source>
</evidence>
<evidence type="ECO:0000256" key="3">
    <source>
        <dbReference type="ARBA" id="ARBA00022491"/>
    </source>
</evidence>
<sequence>MVIDIQRSNGTPVPPSTNRSNAAQPPIDTALAQPATPAKSGEPVLLSAEAQQLQQISDQLRSQPSVDHERVAQIKQAIADGSYQVDSQRVASKLLGFETLR</sequence>
<evidence type="ECO:0000256" key="6">
    <source>
        <dbReference type="ARBA" id="ARBA00023163"/>
    </source>
</evidence>
<organism evidence="11 12">
    <name type="scientific">Serpens gallinarum</name>
    <dbReference type="NCBI Taxonomy" id="2763075"/>
    <lineage>
        <taxon>Bacteria</taxon>
        <taxon>Pseudomonadati</taxon>
        <taxon>Pseudomonadota</taxon>
        <taxon>Gammaproteobacteria</taxon>
        <taxon>Pseudomonadales</taxon>
        <taxon>Pseudomonadaceae</taxon>
        <taxon>Pseudomonas</taxon>
    </lineage>
</organism>
<keyword evidence="11" id="KW-0282">Flagellum</keyword>
<reference evidence="11 12" key="1">
    <citation type="submission" date="2020-08" db="EMBL/GenBank/DDBJ databases">
        <title>A Genomic Blueprint of the Chicken Gut Microbiome.</title>
        <authorList>
            <person name="Gilroy R."/>
            <person name="Ravi A."/>
            <person name="Getino M."/>
            <person name="Pursley I."/>
            <person name="Horton D.L."/>
            <person name="Alikhan N.-F."/>
            <person name="Baker D."/>
            <person name="Gharbi K."/>
            <person name="Hall N."/>
            <person name="Watson M."/>
            <person name="Adriaenssens E.M."/>
            <person name="Foster-Nyarko E."/>
            <person name="Jarju S."/>
            <person name="Secka A."/>
            <person name="Antonio M."/>
            <person name="Oren A."/>
            <person name="Chaudhuri R."/>
            <person name="La Ragione R.M."/>
            <person name="Hildebrand F."/>
            <person name="Pallen M.J."/>
        </authorList>
    </citation>
    <scope>NUCLEOTIDE SEQUENCE [LARGE SCALE GENOMIC DNA]</scope>
    <source>
        <strain evidence="11 12">Sa2CUA2</strain>
    </source>
</reference>
<dbReference type="Pfam" id="PF04316">
    <property type="entry name" value="FlgM"/>
    <property type="match status" value="1"/>
</dbReference>
<dbReference type="InterPro" id="IPR007412">
    <property type="entry name" value="FlgM"/>
</dbReference>
<dbReference type="NCBIfam" id="TIGR03824">
    <property type="entry name" value="FlgM_jcvi"/>
    <property type="match status" value="1"/>
</dbReference>
<dbReference type="SUPFAM" id="SSF101498">
    <property type="entry name" value="Anti-sigma factor FlgM"/>
    <property type="match status" value="1"/>
</dbReference>
<evidence type="ECO:0000313" key="11">
    <source>
        <dbReference type="EMBL" id="MBD7976353.1"/>
    </source>
</evidence>
<keyword evidence="11" id="KW-0966">Cell projection</keyword>
<evidence type="ECO:0000259" key="10">
    <source>
        <dbReference type="Pfam" id="PF04316"/>
    </source>
</evidence>
<evidence type="ECO:0000256" key="1">
    <source>
        <dbReference type="ARBA" id="ARBA00005322"/>
    </source>
</evidence>
<dbReference type="RefSeq" id="WP_251835108.1">
    <property type="nucleotide sequence ID" value="NZ_JACSQG010000001.1"/>
</dbReference>
<dbReference type="InterPro" id="IPR035890">
    <property type="entry name" value="Anti-sigma-28_factor_FlgM_sf"/>
</dbReference>
<keyword evidence="12" id="KW-1185">Reference proteome</keyword>
<evidence type="ECO:0000256" key="7">
    <source>
        <dbReference type="ARBA" id="ARBA00024739"/>
    </source>
</evidence>
<keyword evidence="3" id="KW-0678">Repressor</keyword>
<evidence type="ECO:0000256" key="9">
    <source>
        <dbReference type="SAM" id="MobiDB-lite"/>
    </source>
</evidence>
<keyword evidence="11" id="KW-0969">Cilium</keyword>
<evidence type="ECO:0000256" key="8">
    <source>
        <dbReference type="ARBA" id="ARBA00030117"/>
    </source>
</evidence>
<name>A0ABR8TKQ2_9PSED</name>
<comment type="similarity">
    <text evidence="1">Belongs to the FlgM family.</text>
</comment>
<keyword evidence="6" id="KW-0804">Transcription</keyword>
<evidence type="ECO:0000313" key="12">
    <source>
        <dbReference type="Proteomes" id="UP000611945"/>
    </source>
</evidence>
<comment type="function">
    <text evidence="7">Responsible for the coupling of flagellin expression to flagellar assembly by preventing expression of the flagellin genes when a component of the middle class of proteins is defective. It negatively regulates flagellar genes by inhibiting the activity of FliA by directly binding to FliA.</text>
</comment>
<dbReference type="InterPro" id="IPR031316">
    <property type="entry name" value="FlgM_C"/>
</dbReference>
<keyword evidence="4" id="KW-1005">Bacterial flagellum biogenesis</keyword>
<protein>
    <recommendedName>
        <fullName evidence="2">Negative regulator of flagellin synthesis</fullName>
    </recommendedName>
    <alternativeName>
        <fullName evidence="8">Anti-sigma-28 factor</fullName>
    </alternativeName>
</protein>
<feature type="compositionally biased region" description="Polar residues" evidence="9">
    <location>
        <begin position="1"/>
        <end position="23"/>
    </location>
</feature>
<evidence type="ECO:0000256" key="2">
    <source>
        <dbReference type="ARBA" id="ARBA00017823"/>
    </source>
</evidence>